<gene>
    <name evidence="2" type="ORF">Ccl03g_48280</name>
    <name evidence="3" type="ORF">G5B26_07430</name>
</gene>
<dbReference type="EMBL" id="BJLB01000001">
    <property type="protein sequence ID" value="GEA39115.1"/>
    <property type="molecule type" value="Genomic_DNA"/>
</dbReference>
<evidence type="ECO:0000313" key="2">
    <source>
        <dbReference type="EMBL" id="GEA39115.1"/>
    </source>
</evidence>
<feature type="transmembrane region" description="Helical" evidence="1">
    <location>
        <begin position="84"/>
        <end position="102"/>
    </location>
</feature>
<name>A0A829WA11_9FIRM</name>
<accession>A0A829WA11</accession>
<protein>
    <submittedName>
        <fullName evidence="2">Uncharacterized protein</fullName>
    </submittedName>
</protein>
<keyword evidence="1" id="KW-0812">Transmembrane</keyword>
<dbReference type="Proteomes" id="UP000315200">
    <property type="component" value="Unassembled WGS sequence"/>
</dbReference>
<evidence type="ECO:0000256" key="1">
    <source>
        <dbReference type="SAM" id="Phobius"/>
    </source>
</evidence>
<keyword evidence="1" id="KW-1133">Transmembrane helix</keyword>
<comment type="caution">
    <text evidence="2">The sequence shown here is derived from an EMBL/GenBank/DDBJ whole genome shotgun (WGS) entry which is preliminary data.</text>
</comment>
<evidence type="ECO:0000313" key="5">
    <source>
        <dbReference type="Proteomes" id="UP000719916"/>
    </source>
</evidence>
<dbReference type="EMBL" id="JAAISW010000008">
    <property type="protein sequence ID" value="NSJ43414.1"/>
    <property type="molecule type" value="Genomic_DNA"/>
</dbReference>
<reference evidence="3" key="3">
    <citation type="submission" date="2020-02" db="EMBL/GenBank/DDBJ databases">
        <authorList>
            <person name="Littmann E."/>
            <person name="Sorbara M."/>
        </authorList>
    </citation>
    <scope>NUCLEOTIDE SEQUENCE</scope>
    <source>
        <strain evidence="3">MSK.2.26</strain>
    </source>
</reference>
<dbReference type="AlphaFoldDB" id="A0A829WA11"/>
<feature type="transmembrane region" description="Helical" evidence="1">
    <location>
        <begin position="26"/>
        <end position="46"/>
    </location>
</feature>
<evidence type="ECO:0000313" key="3">
    <source>
        <dbReference type="EMBL" id="NSJ43414.1"/>
    </source>
</evidence>
<proteinExistence type="predicted"/>
<dbReference type="Proteomes" id="UP000719916">
    <property type="component" value="Unassembled WGS sequence"/>
</dbReference>
<reference evidence="2 4" key="1">
    <citation type="submission" date="2019-06" db="EMBL/GenBank/DDBJ databases">
        <title>Draft genome sequence of [Clostridium] clostridioforme NBRC 113352.</title>
        <authorList>
            <person name="Miura T."/>
            <person name="Furukawa M."/>
            <person name="Shimamura M."/>
            <person name="Ohyama Y."/>
            <person name="Yamazoe A."/>
            <person name="Kawasaki H."/>
        </authorList>
    </citation>
    <scope>NUCLEOTIDE SEQUENCE [LARGE SCALE GENOMIC DNA]</scope>
    <source>
        <strain evidence="2 4">NBRC 113352</strain>
    </source>
</reference>
<dbReference type="RefSeq" id="WP_038259216.1">
    <property type="nucleotide sequence ID" value="NZ_BJLB01000001.1"/>
</dbReference>
<sequence length="122" mass="14044">MKMLKRVIRNYWLAEETNIFRNYRDALAGFVALVIIPAVSIFFVLFTDGYTFWSYTFPFISISLAGAYDTYGRYNGHSPQNAKLVIRLIFDFLAIFFATLSVGNNNTILPYVAPILLFVVFF</sequence>
<evidence type="ECO:0000313" key="4">
    <source>
        <dbReference type="Proteomes" id="UP000315200"/>
    </source>
</evidence>
<feature type="transmembrane region" description="Helical" evidence="1">
    <location>
        <begin position="52"/>
        <end position="72"/>
    </location>
</feature>
<reference evidence="3 5" key="2">
    <citation type="journal article" date="2020" name="Cell Host Microbe">
        <title>Functional and Genomic Variation between Human-Derived Isolates of Lachnospiraceae Reveals Inter- and Intra-Species Diversity.</title>
        <authorList>
            <person name="Sorbara M.T."/>
            <person name="Littmann E.R."/>
            <person name="Fontana E."/>
            <person name="Moody T.U."/>
            <person name="Kohout C.E."/>
            <person name="Gjonbalaj M."/>
            <person name="Eaton V."/>
            <person name="Seok R."/>
            <person name="Leiner I.M."/>
            <person name="Pamer E.G."/>
        </authorList>
    </citation>
    <scope>NUCLEOTIDE SEQUENCE [LARGE SCALE GENOMIC DNA]</scope>
    <source>
        <strain evidence="3 5">MSK.2.26</strain>
    </source>
</reference>
<keyword evidence="1" id="KW-0472">Membrane</keyword>
<organism evidence="2 4">
    <name type="scientific">Enterocloster clostridioformis</name>
    <dbReference type="NCBI Taxonomy" id="1531"/>
    <lineage>
        <taxon>Bacteria</taxon>
        <taxon>Bacillati</taxon>
        <taxon>Bacillota</taxon>
        <taxon>Clostridia</taxon>
        <taxon>Lachnospirales</taxon>
        <taxon>Lachnospiraceae</taxon>
        <taxon>Enterocloster</taxon>
    </lineage>
</organism>